<dbReference type="Pfam" id="PF03704">
    <property type="entry name" value="BTAD"/>
    <property type="match status" value="1"/>
</dbReference>
<dbReference type="PANTHER" id="PTHR35807:SF1">
    <property type="entry name" value="TRANSCRIPTIONAL REGULATOR REDD"/>
    <property type="match status" value="1"/>
</dbReference>
<organism evidence="7 8">
    <name type="scientific">Actinomadura yumaensis</name>
    <dbReference type="NCBI Taxonomy" id="111807"/>
    <lineage>
        <taxon>Bacteria</taxon>
        <taxon>Bacillati</taxon>
        <taxon>Actinomycetota</taxon>
        <taxon>Actinomycetes</taxon>
        <taxon>Streptosporangiales</taxon>
        <taxon>Thermomonosporaceae</taxon>
        <taxon>Actinomadura</taxon>
    </lineage>
</organism>
<dbReference type="Gene3D" id="1.10.10.10">
    <property type="entry name" value="Winged helix-like DNA-binding domain superfamily/Winged helix DNA-binding domain"/>
    <property type="match status" value="1"/>
</dbReference>
<dbReference type="CDD" id="cd15831">
    <property type="entry name" value="BTAD"/>
    <property type="match status" value="1"/>
</dbReference>
<dbReference type="InterPro" id="IPR001867">
    <property type="entry name" value="OmpR/PhoB-type_DNA-bd"/>
</dbReference>
<keyword evidence="4" id="KW-0804">Transcription</keyword>
<feature type="DNA-binding region" description="OmpR/PhoB-type" evidence="5">
    <location>
        <begin position="1"/>
        <end position="91"/>
    </location>
</feature>
<keyword evidence="2" id="KW-0805">Transcription regulation</keyword>
<evidence type="ECO:0000256" key="2">
    <source>
        <dbReference type="ARBA" id="ARBA00023015"/>
    </source>
</evidence>
<accession>A0ABW2D328</accession>
<dbReference type="InterPro" id="IPR016032">
    <property type="entry name" value="Sig_transdc_resp-reg_C-effctor"/>
</dbReference>
<dbReference type="Proteomes" id="UP001596380">
    <property type="component" value="Unassembled WGS sequence"/>
</dbReference>
<dbReference type="PROSITE" id="PS51755">
    <property type="entry name" value="OMPR_PHOB"/>
    <property type="match status" value="1"/>
</dbReference>
<name>A0ABW2D328_9ACTN</name>
<evidence type="ECO:0000256" key="3">
    <source>
        <dbReference type="ARBA" id="ARBA00023125"/>
    </source>
</evidence>
<dbReference type="SUPFAM" id="SSF48452">
    <property type="entry name" value="TPR-like"/>
    <property type="match status" value="1"/>
</dbReference>
<gene>
    <name evidence="7" type="ORF">ACFQKB_45280</name>
</gene>
<proteinExistence type="inferred from homology"/>
<dbReference type="InterPro" id="IPR036388">
    <property type="entry name" value="WH-like_DNA-bd_sf"/>
</dbReference>
<evidence type="ECO:0000256" key="1">
    <source>
        <dbReference type="ARBA" id="ARBA00005820"/>
    </source>
</evidence>
<dbReference type="EMBL" id="JBHSXS010000066">
    <property type="protein sequence ID" value="MFC6887045.1"/>
    <property type="molecule type" value="Genomic_DNA"/>
</dbReference>
<protein>
    <submittedName>
        <fullName evidence="7">BTAD domain-containing putative transcriptional regulator</fullName>
    </submittedName>
</protein>
<keyword evidence="8" id="KW-1185">Reference proteome</keyword>
<evidence type="ECO:0000313" key="8">
    <source>
        <dbReference type="Proteomes" id="UP001596380"/>
    </source>
</evidence>
<dbReference type="InterPro" id="IPR011990">
    <property type="entry name" value="TPR-like_helical_dom_sf"/>
</dbReference>
<sequence length="250" mass="28219">MLGPFEATVDGRRTGLPRGGQRVLLATLVLNAKEVVPVERLLDHLWGERLPDQPRGALYSCLSRLRTWLDRQRPGAAELLATSSGGYVMEAGPESLDLLRHRELVREAEAAGENGDLAERSAALQAALDLWQEPVLPNVRSDSLQREEVPRLTEEYLRTVERRCEAGLALGENDGVVAELRTLTGRYPFRERLWRLLMLALVRSGRRVEALRAYRQVSSQLRDEFGVDPDLELRRLQVAILRDDRAVIAR</sequence>
<dbReference type="InterPro" id="IPR005158">
    <property type="entry name" value="BTAD"/>
</dbReference>
<reference evidence="8" key="1">
    <citation type="journal article" date="2019" name="Int. J. Syst. Evol. Microbiol.">
        <title>The Global Catalogue of Microorganisms (GCM) 10K type strain sequencing project: providing services to taxonomists for standard genome sequencing and annotation.</title>
        <authorList>
            <consortium name="The Broad Institute Genomics Platform"/>
            <consortium name="The Broad Institute Genome Sequencing Center for Infectious Disease"/>
            <person name="Wu L."/>
            <person name="Ma J."/>
        </authorList>
    </citation>
    <scope>NUCLEOTIDE SEQUENCE [LARGE SCALE GENOMIC DNA]</scope>
    <source>
        <strain evidence="8">JCM 3369</strain>
    </source>
</reference>
<dbReference type="Pfam" id="PF00486">
    <property type="entry name" value="Trans_reg_C"/>
    <property type="match status" value="1"/>
</dbReference>
<dbReference type="SMART" id="SM00862">
    <property type="entry name" value="Trans_reg_C"/>
    <property type="match status" value="1"/>
</dbReference>
<dbReference type="SUPFAM" id="SSF46894">
    <property type="entry name" value="C-terminal effector domain of the bipartite response regulators"/>
    <property type="match status" value="1"/>
</dbReference>
<dbReference type="SMART" id="SM01043">
    <property type="entry name" value="BTAD"/>
    <property type="match status" value="1"/>
</dbReference>
<keyword evidence="3 5" id="KW-0238">DNA-binding</keyword>
<comment type="caution">
    <text evidence="7">The sequence shown here is derived from an EMBL/GenBank/DDBJ whole genome shotgun (WGS) entry which is preliminary data.</text>
</comment>
<comment type="similarity">
    <text evidence="1">Belongs to the AfsR/DnrI/RedD regulatory family.</text>
</comment>
<evidence type="ECO:0000256" key="5">
    <source>
        <dbReference type="PROSITE-ProRule" id="PRU01091"/>
    </source>
</evidence>
<evidence type="ECO:0000313" key="7">
    <source>
        <dbReference type="EMBL" id="MFC6887045.1"/>
    </source>
</evidence>
<evidence type="ECO:0000259" key="6">
    <source>
        <dbReference type="PROSITE" id="PS51755"/>
    </source>
</evidence>
<feature type="domain" description="OmpR/PhoB-type" evidence="6">
    <location>
        <begin position="1"/>
        <end position="91"/>
    </location>
</feature>
<dbReference type="Gene3D" id="1.25.40.10">
    <property type="entry name" value="Tetratricopeptide repeat domain"/>
    <property type="match status" value="1"/>
</dbReference>
<dbReference type="RefSeq" id="WP_160825215.1">
    <property type="nucleotide sequence ID" value="NZ_JBHSXS010000066.1"/>
</dbReference>
<dbReference type="PANTHER" id="PTHR35807">
    <property type="entry name" value="TRANSCRIPTIONAL REGULATOR REDD-RELATED"/>
    <property type="match status" value="1"/>
</dbReference>
<dbReference type="InterPro" id="IPR051677">
    <property type="entry name" value="AfsR-DnrI-RedD_regulator"/>
</dbReference>
<evidence type="ECO:0000256" key="4">
    <source>
        <dbReference type="ARBA" id="ARBA00023163"/>
    </source>
</evidence>